<dbReference type="Gene3D" id="3.30.63.10">
    <property type="entry name" value="Guanylate Kinase phosphate binding domain"/>
    <property type="match status" value="1"/>
</dbReference>
<dbReference type="EMBL" id="CAJOBA010000424">
    <property type="protein sequence ID" value="CAF3530927.1"/>
    <property type="molecule type" value="Genomic_DNA"/>
</dbReference>
<sequence>MAPAHYTAPRPVVFSGPSGSGKSTLITKLFKEYPTAFAYSISHTTRSPRPGEQNGKEYHFVQRDEMEKMLKNNEFLESTEFSSNLYGTSKKAVEDVANTGKICILDLDKQGVKNIKKTDLNATYIYVSPPSYEILEKRLRDRQTENESAIEKRLQEAKESIEFSKEPGVYHHIVVNDNLEVAYNFLKGLLIKEIDEVTKRQSAAH</sequence>
<name>A0A814AML8_9BILA</name>
<dbReference type="GO" id="GO:0004385">
    <property type="term" value="F:GMP kinase activity"/>
    <property type="evidence" value="ECO:0007669"/>
    <property type="project" value="UniProtKB-EC"/>
</dbReference>
<dbReference type="SUPFAM" id="SSF52540">
    <property type="entry name" value="P-loop containing nucleoside triphosphate hydrolases"/>
    <property type="match status" value="1"/>
</dbReference>
<dbReference type="SMART" id="SM00072">
    <property type="entry name" value="GuKc"/>
    <property type="match status" value="1"/>
</dbReference>
<dbReference type="PROSITE" id="PS50052">
    <property type="entry name" value="GUANYLATE_KINASE_2"/>
    <property type="match status" value="1"/>
</dbReference>
<evidence type="ECO:0000313" key="13">
    <source>
        <dbReference type="EMBL" id="CAF3694629.1"/>
    </source>
</evidence>
<comment type="similarity">
    <text evidence="1">Belongs to the guanylate kinase family.</text>
</comment>
<organism evidence="11 14">
    <name type="scientific">Didymodactylos carnosus</name>
    <dbReference type="NCBI Taxonomy" id="1234261"/>
    <lineage>
        <taxon>Eukaryota</taxon>
        <taxon>Metazoa</taxon>
        <taxon>Spiralia</taxon>
        <taxon>Gnathifera</taxon>
        <taxon>Rotifera</taxon>
        <taxon>Eurotatoria</taxon>
        <taxon>Bdelloidea</taxon>
        <taxon>Philodinida</taxon>
        <taxon>Philodinidae</taxon>
        <taxon>Didymodactylos</taxon>
    </lineage>
</organism>
<dbReference type="PANTHER" id="PTHR23117:SF13">
    <property type="entry name" value="GUANYLATE KINASE"/>
    <property type="match status" value="1"/>
</dbReference>
<feature type="coiled-coil region" evidence="7">
    <location>
        <begin position="132"/>
        <end position="160"/>
    </location>
</feature>
<dbReference type="Proteomes" id="UP000663829">
    <property type="component" value="Unassembled WGS sequence"/>
</dbReference>
<keyword evidence="7" id="KW-0175">Coiled coil</keyword>
<evidence type="ECO:0000256" key="2">
    <source>
        <dbReference type="ARBA" id="ARBA00012961"/>
    </source>
</evidence>
<keyword evidence="6" id="KW-0067">ATP-binding</keyword>
<feature type="domain" description="Guanylate kinase-like" evidence="9">
    <location>
        <begin position="9"/>
        <end position="191"/>
    </location>
</feature>
<dbReference type="InterPro" id="IPR020590">
    <property type="entry name" value="Guanylate_kinase_CS"/>
</dbReference>
<accession>A0A814AML8</accession>
<keyword evidence="3" id="KW-0808">Transferase</keyword>
<dbReference type="FunFam" id="3.40.50.300:FF:000776">
    <property type="entry name" value="Guanylate kinase 2"/>
    <property type="match status" value="1"/>
</dbReference>
<dbReference type="PANTHER" id="PTHR23117">
    <property type="entry name" value="GUANYLATE KINASE-RELATED"/>
    <property type="match status" value="1"/>
</dbReference>
<evidence type="ECO:0000256" key="8">
    <source>
        <dbReference type="SAM" id="MobiDB-lite"/>
    </source>
</evidence>
<reference evidence="11" key="1">
    <citation type="submission" date="2021-02" db="EMBL/GenBank/DDBJ databases">
        <authorList>
            <person name="Nowell W R."/>
        </authorList>
    </citation>
    <scope>NUCLEOTIDE SEQUENCE</scope>
</reference>
<evidence type="ECO:0000256" key="5">
    <source>
        <dbReference type="ARBA" id="ARBA00022777"/>
    </source>
</evidence>
<evidence type="ECO:0000313" key="14">
    <source>
        <dbReference type="Proteomes" id="UP000663829"/>
    </source>
</evidence>
<dbReference type="InterPro" id="IPR008145">
    <property type="entry name" value="GK/Ca_channel_bsu"/>
</dbReference>
<comment type="caution">
    <text evidence="11">The sequence shown here is derived from an EMBL/GenBank/DDBJ whole genome shotgun (WGS) entry which is preliminary data.</text>
</comment>
<dbReference type="Proteomes" id="UP000682733">
    <property type="component" value="Unassembled WGS sequence"/>
</dbReference>
<feature type="region of interest" description="Disordered" evidence="8">
    <location>
        <begin position="1"/>
        <end position="20"/>
    </location>
</feature>
<evidence type="ECO:0000256" key="4">
    <source>
        <dbReference type="ARBA" id="ARBA00022741"/>
    </source>
</evidence>
<dbReference type="EC" id="2.7.4.8" evidence="2"/>
<evidence type="ECO:0000256" key="7">
    <source>
        <dbReference type="SAM" id="Coils"/>
    </source>
</evidence>
<evidence type="ECO:0000313" key="12">
    <source>
        <dbReference type="EMBL" id="CAF3530927.1"/>
    </source>
</evidence>
<dbReference type="Proteomes" id="UP000677228">
    <property type="component" value="Unassembled WGS sequence"/>
</dbReference>
<keyword evidence="4" id="KW-0547">Nucleotide-binding</keyword>
<evidence type="ECO:0000313" key="10">
    <source>
        <dbReference type="EMBL" id="CAF0752085.1"/>
    </source>
</evidence>
<dbReference type="AlphaFoldDB" id="A0A814AML8"/>
<evidence type="ECO:0000313" key="11">
    <source>
        <dbReference type="EMBL" id="CAF0914126.1"/>
    </source>
</evidence>
<dbReference type="OrthoDB" id="6334211at2759"/>
<dbReference type="EMBL" id="CAJNOK010000424">
    <property type="protein sequence ID" value="CAF0752085.1"/>
    <property type="molecule type" value="Genomic_DNA"/>
</dbReference>
<dbReference type="InterPro" id="IPR008144">
    <property type="entry name" value="Guanylate_kin-like_dom"/>
</dbReference>
<evidence type="ECO:0000259" key="9">
    <source>
        <dbReference type="PROSITE" id="PS50052"/>
    </source>
</evidence>
<dbReference type="GO" id="GO:0005524">
    <property type="term" value="F:ATP binding"/>
    <property type="evidence" value="ECO:0007669"/>
    <property type="project" value="UniProtKB-KW"/>
</dbReference>
<evidence type="ECO:0000256" key="1">
    <source>
        <dbReference type="ARBA" id="ARBA00005790"/>
    </source>
</evidence>
<dbReference type="NCBIfam" id="TIGR03263">
    <property type="entry name" value="guanyl_kin"/>
    <property type="match status" value="1"/>
</dbReference>
<evidence type="ECO:0000256" key="6">
    <source>
        <dbReference type="ARBA" id="ARBA00022840"/>
    </source>
</evidence>
<dbReference type="InterPro" id="IPR027417">
    <property type="entry name" value="P-loop_NTPase"/>
</dbReference>
<dbReference type="FunFam" id="3.30.63.10:FF:000002">
    <property type="entry name" value="Guanylate kinase 1"/>
    <property type="match status" value="1"/>
</dbReference>
<dbReference type="Gene3D" id="3.40.50.300">
    <property type="entry name" value="P-loop containing nucleotide triphosphate hydrolases"/>
    <property type="match status" value="1"/>
</dbReference>
<protein>
    <recommendedName>
        <fullName evidence="2">guanylate kinase</fullName>
        <ecNumber evidence="2">2.7.4.8</ecNumber>
    </recommendedName>
</protein>
<dbReference type="InterPro" id="IPR017665">
    <property type="entry name" value="Guanylate_kinase"/>
</dbReference>
<keyword evidence="14" id="KW-1185">Reference proteome</keyword>
<evidence type="ECO:0000256" key="3">
    <source>
        <dbReference type="ARBA" id="ARBA00022679"/>
    </source>
</evidence>
<dbReference type="PROSITE" id="PS00856">
    <property type="entry name" value="GUANYLATE_KINASE_1"/>
    <property type="match status" value="1"/>
</dbReference>
<proteinExistence type="inferred from homology"/>
<keyword evidence="5" id="KW-0418">Kinase</keyword>
<dbReference type="Pfam" id="PF00625">
    <property type="entry name" value="Guanylate_kin"/>
    <property type="match status" value="1"/>
</dbReference>
<dbReference type="EMBL" id="CAJOBC010001715">
    <property type="protein sequence ID" value="CAF3694629.1"/>
    <property type="molecule type" value="Genomic_DNA"/>
</dbReference>
<dbReference type="CDD" id="cd00071">
    <property type="entry name" value="GMPK"/>
    <property type="match status" value="1"/>
</dbReference>
<dbReference type="GO" id="GO:0005829">
    <property type="term" value="C:cytosol"/>
    <property type="evidence" value="ECO:0007669"/>
    <property type="project" value="TreeGrafter"/>
</dbReference>
<dbReference type="EMBL" id="CAJNOQ010001715">
    <property type="protein sequence ID" value="CAF0914126.1"/>
    <property type="molecule type" value="Genomic_DNA"/>
</dbReference>
<dbReference type="Proteomes" id="UP000681722">
    <property type="component" value="Unassembled WGS sequence"/>
</dbReference>
<gene>
    <name evidence="11" type="ORF">GPM918_LOCUS9303</name>
    <name evidence="10" type="ORF">OVA965_LOCUS2072</name>
    <name evidence="13" type="ORF">SRO942_LOCUS9304</name>
    <name evidence="12" type="ORF">TMI583_LOCUS2072</name>
</gene>